<reference evidence="2 3" key="1">
    <citation type="submission" date="2016-11" db="EMBL/GenBank/DDBJ databases">
        <title>Mixed transmission modes and dynamic genome evolution in an obligate animal-bacterial symbiosis.</title>
        <authorList>
            <person name="Russell S.L."/>
            <person name="Corbett-Detig R.B."/>
            <person name="Cavanaugh C.M."/>
        </authorList>
    </citation>
    <scope>NUCLEOTIDE SEQUENCE [LARGE SCALE GENOMIC DNA]</scope>
    <source>
        <strain evidence="2">Se-Cadez</strain>
    </source>
</reference>
<feature type="region of interest" description="Disordered" evidence="1">
    <location>
        <begin position="55"/>
        <end position="88"/>
    </location>
</feature>
<evidence type="ECO:0000313" key="2">
    <source>
        <dbReference type="EMBL" id="OOZ34065.1"/>
    </source>
</evidence>
<protein>
    <submittedName>
        <fullName evidence="2">Uncharacterized protein</fullName>
    </submittedName>
</protein>
<comment type="caution">
    <text evidence="2">The sequence shown here is derived from an EMBL/GenBank/DDBJ whole genome shotgun (WGS) entry which is preliminary data.</text>
</comment>
<proteinExistence type="predicted"/>
<evidence type="ECO:0000313" key="3">
    <source>
        <dbReference type="Proteomes" id="UP000190896"/>
    </source>
</evidence>
<dbReference type="Proteomes" id="UP000190896">
    <property type="component" value="Unassembled WGS sequence"/>
</dbReference>
<dbReference type="AlphaFoldDB" id="A0A1T2KMJ5"/>
<gene>
    <name evidence="2" type="ORF">BOW51_12365</name>
</gene>
<feature type="compositionally biased region" description="Polar residues" evidence="1">
    <location>
        <begin position="76"/>
        <end position="88"/>
    </location>
</feature>
<organism evidence="2 3">
    <name type="scientific">Solemya velesiana gill symbiont</name>
    <dbReference type="NCBI Taxonomy" id="1918948"/>
    <lineage>
        <taxon>Bacteria</taxon>
        <taxon>Pseudomonadati</taxon>
        <taxon>Pseudomonadota</taxon>
        <taxon>Gammaproteobacteria</taxon>
        <taxon>sulfur-oxidizing symbionts</taxon>
    </lineage>
</organism>
<dbReference type="EMBL" id="MPRJ01000120">
    <property type="protein sequence ID" value="OOZ34065.1"/>
    <property type="molecule type" value="Genomic_DNA"/>
</dbReference>
<keyword evidence="3" id="KW-1185">Reference proteome</keyword>
<sequence length="88" mass="9758">MTGIINRMDHTADAREIASELREIIDEMGNRIRITETIIPSTVIYRKAATAQVPAHRWEPKRSGPTPSALVGHAVNSATHSLPYSPRQ</sequence>
<evidence type="ECO:0000256" key="1">
    <source>
        <dbReference type="SAM" id="MobiDB-lite"/>
    </source>
</evidence>
<name>A0A1T2KMJ5_9GAMM</name>
<accession>A0A1T2KMJ5</accession>